<dbReference type="InterPro" id="IPR036071">
    <property type="entry name" value="AMMECR1_dom_sf"/>
</dbReference>
<dbReference type="PANTHER" id="PTHR13016">
    <property type="entry name" value="AMMECR1 HOMOLOG"/>
    <property type="match status" value="1"/>
</dbReference>
<evidence type="ECO:0000259" key="2">
    <source>
        <dbReference type="PROSITE" id="PS51112"/>
    </source>
</evidence>
<gene>
    <name evidence="3" type="ORF">B7O98_01845</name>
</gene>
<feature type="domain" description="AMMECR1" evidence="2">
    <location>
        <begin position="20"/>
        <end position="214"/>
    </location>
</feature>
<dbReference type="Proteomes" id="UP000244093">
    <property type="component" value="Unassembled WGS sequence"/>
</dbReference>
<dbReference type="NCBIfam" id="TIGR00296">
    <property type="entry name" value="TIGR00296 family protein"/>
    <property type="match status" value="1"/>
</dbReference>
<dbReference type="InterPro" id="IPR023473">
    <property type="entry name" value="AMMECR1"/>
</dbReference>
<evidence type="ECO:0000256" key="1">
    <source>
        <dbReference type="HAMAP-Rule" id="MF_00645"/>
    </source>
</evidence>
<organism evidence="3 4">
    <name type="scientific">Zestosphaera tikiterensis</name>
    <dbReference type="NCBI Taxonomy" id="1973259"/>
    <lineage>
        <taxon>Archaea</taxon>
        <taxon>Thermoproteota</taxon>
        <taxon>Thermoprotei</taxon>
        <taxon>Desulfurococcales</taxon>
        <taxon>Desulfurococcaceae</taxon>
        <taxon>Zestosphaera</taxon>
    </lineage>
</organism>
<dbReference type="Gene3D" id="3.30.700.20">
    <property type="entry name" value="Hypothetical protein ph0010, domain 1"/>
    <property type="match status" value="1"/>
</dbReference>
<dbReference type="SUPFAM" id="SSF143447">
    <property type="entry name" value="AMMECR1-like"/>
    <property type="match status" value="1"/>
</dbReference>
<protein>
    <recommendedName>
        <fullName evidence="1">Protein B7O98_01845</fullName>
    </recommendedName>
</protein>
<dbReference type="HAMAP" id="MF_00645">
    <property type="entry name" value="AMMECR1"/>
    <property type="match status" value="1"/>
</dbReference>
<proteinExistence type="inferred from homology"/>
<reference evidence="3 4" key="1">
    <citation type="journal article" date="2018" name="Syst. Appl. Microbiol.">
        <title>A new symbiotic nanoarchaeote (Candidatus Nanoclepta minutus) and its host (Zestosphaera tikiterensis gen. nov., sp. nov.) from a New Zealand hot spring.</title>
        <authorList>
            <person name="St John E."/>
            <person name="Liu Y."/>
            <person name="Podar M."/>
            <person name="Stott M.B."/>
            <person name="Meneghin J."/>
            <person name="Chen Z."/>
            <person name="Lagutin K."/>
            <person name="Mitchell K."/>
            <person name="Reysenbach A.L."/>
        </authorList>
    </citation>
    <scope>NUCLEOTIDE SEQUENCE [LARGE SCALE GENOMIC DNA]</scope>
    <source>
        <strain evidence="3">NZ3</strain>
    </source>
</reference>
<dbReference type="PANTHER" id="PTHR13016:SF0">
    <property type="entry name" value="AMME SYNDROME CANDIDATE GENE 1 PROTEIN"/>
    <property type="match status" value="1"/>
</dbReference>
<dbReference type="Pfam" id="PF01871">
    <property type="entry name" value="AMMECR1"/>
    <property type="match status" value="1"/>
</dbReference>
<comment type="caution">
    <text evidence="3">The sequence shown here is derived from an EMBL/GenBank/DDBJ whole genome shotgun (WGS) entry which is preliminary data.</text>
</comment>
<dbReference type="InterPro" id="IPR027623">
    <property type="entry name" value="AmmeMemoSam_A"/>
</dbReference>
<dbReference type="InterPro" id="IPR002733">
    <property type="entry name" value="AMMECR1_domain"/>
</dbReference>
<dbReference type="AlphaFoldDB" id="A0A2R7Y8M3"/>
<dbReference type="PROSITE" id="PS51112">
    <property type="entry name" value="AMMECR1"/>
    <property type="match status" value="1"/>
</dbReference>
<dbReference type="Gene3D" id="3.30.1490.150">
    <property type="entry name" value="Hypothetical protein ph0010, domain 2"/>
    <property type="match status" value="1"/>
</dbReference>
<evidence type="ECO:0000313" key="4">
    <source>
        <dbReference type="Proteomes" id="UP000244093"/>
    </source>
</evidence>
<dbReference type="NCBIfam" id="TIGR04335">
    <property type="entry name" value="AmmeMemoSam_A"/>
    <property type="match status" value="1"/>
</dbReference>
<dbReference type="InterPro" id="IPR023472">
    <property type="entry name" value="Uncharacterised_MJ0810"/>
</dbReference>
<accession>A0A2R7Y8M3</accession>
<name>A0A2R7Y8M3_9CREN</name>
<sequence>MENSKDFETQYVDPEDVNLPEGTFLVKLARKAVENYLVNGVVIEPPEDTPIKLYRLGASFVTILKRVDDEKLDLRGCIGYVKPVEPLVSNVIHAAIAAATEDPRFTPLRHEELDEVIFEVSILSKMEKLADEPELRVKSIYIGRDGLMIEYGFYHGILLPEVPVEYCWDNETFLAETCLKAGMEPDCWLNKKVKVYRYRTKTFKELAPKGDVIERKLREEYEKTCKHML</sequence>
<dbReference type="InterPro" id="IPR027485">
    <property type="entry name" value="AMMECR1_N"/>
</dbReference>
<evidence type="ECO:0000313" key="3">
    <source>
        <dbReference type="EMBL" id="PUA33202.1"/>
    </source>
</evidence>
<dbReference type="EMBL" id="NBVN01000002">
    <property type="protein sequence ID" value="PUA33202.1"/>
    <property type="molecule type" value="Genomic_DNA"/>
</dbReference>